<reference evidence="2 3" key="1">
    <citation type="submission" date="2020-08" db="EMBL/GenBank/DDBJ databases">
        <title>Listeria ohnekaius sp. nov. and Listeria portnoyii sp. nov. isolated from non-agricultural and natural environments.</title>
        <authorList>
            <person name="Weller D."/>
            <person name="Belias A.M."/>
            <person name="Liao J."/>
            <person name="Guo S."/>
            <person name="Orsi R.H."/>
            <person name="Wiedmann M."/>
        </authorList>
    </citation>
    <scope>NUCLEOTIDE SEQUENCE [LARGE SCALE GENOMIC DNA]</scope>
    <source>
        <strain evidence="2 3">FSL W9-0585</strain>
    </source>
</reference>
<proteinExistence type="predicted"/>
<dbReference type="GO" id="GO:0051213">
    <property type="term" value="F:dioxygenase activity"/>
    <property type="evidence" value="ECO:0007669"/>
    <property type="project" value="UniProtKB-KW"/>
</dbReference>
<dbReference type="CDD" id="cd06588">
    <property type="entry name" value="PhnB_like"/>
    <property type="match status" value="1"/>
</dbReference>
<dbReference type="PANTHER" id="PTHR33990:SF1">
    <property type="entry name" value="PROTEIN YJDN"/>
    <property type="match status" value="1"/>
</dbReference>
<sequence length="137" mass="15477">MPNTIPYLQFNGNTREALDFYAKAFGATPTMVQTYSEMGDSRGNEALAKRIVHARLEKDNVELLYFSDSYVDGPLVIGNTHSIAFMFDDEAALKTTYDILKNDGQVSIELQEMPWGGVYAKVTDKLGIEWQLNWQKS</sequence>
<name>A0A7W1YGA4_9LIST</name>
<accession>A0A7W1YGA4</accession>
<dbReference type="InterPro" id="IPR004360">
    <property type="entry name" value="Glyas_Fos-R_dOase_dom"/>
</dbReference>
<keyword evidence="3" id="KW-1185">Reference proteome</keyword>
<dbReference type="Pfam" id="PF00903">
    <property type="entry name" value="Glyoxalase"/>
    <property type="match status" value="1"/>
</dbReference>
<evidence type="ECO:0000313" key="3">
    <source>
        <dbReference type="Proteomes" id="UP000548787"/>
    </source>
</evidence>
<organism evidence="2 3">
    <name type="scientific">Listeria rustica</name>
    <dbReference type="NCBI Taxonomy" id="2713503"/>
    <lineage>
        <taxon>Bacteria</taxon>
        <taxon>Bacillati</taxon>
        <taxon>Bacillota</taxon>
        <taxon>Bacilli</taxon>
        <taxon>Bacillales</taxon>
        <taxon>Listeriaceae</taxon>
        <taxon>Listeria</taxon>
    </lineage>
</organism>
<dbReference type="InterPro" id="IPR029068">
    <property type="entry name" value="Glyas_Bleomycin-R_OHBP_Dase"/>
</dbReference>
<feature type="domain" description="Glyoxalase/fosfomycin resistance/dioxygenase" evidence="1">
    <location>
        <begin position="9"/>
        <end position="132"/>
    </location>
</feature>
<dbReference type="Gene3D" id="3.10.180.10">
    <property type="entry name" value="2,3-Dihydroxybiphenyl 1,2-Dioxygenase, domain 1"/>
    <property type="match status" value="1"/>
</dbReference>
<dbReference type="PANTHER" id="PTHR33990">
    <property type="entry name" value="PROTEIN YJDN-RELATED"/>
    <property type="match status" value="1"/>
</dbReference>
<dbReference type="RefSeq" id="WP_181676629.1">
    <property type="nucleotide sequence ID" value="NZ_JABJVM010000008.1"/>
</dbReference>
<evidence type="ECO:0000259" key="1">
    <source>
        <dbReference type="Pfam" id="PF00903"/>
    </source>
</evidence>
<evidence type="ECO:0000313" key="2">
    <source>
        <dbReference type="EMBL" id="MBA3926462.1"/>
    </source>
</evidence>
<protein>
    <submittedName>
        <fullName evidence="2">Glyoxalase/bleomycin resistance/extradiol dioxygenase family protein</fullName>
    </submittedName>
</protein>
<dbReference type="Proteomes" id="UP000548787">
    <property type="component" value="Unassembled WGS sequence"/>
</dbReference>
<dbReference type="SUPFAM" id="SSF54593">
    <property type="entry name" value="Glyoxalase/Bleomycin resistance protein/Dihydroxybiphenyl dioxygenase"/>
    <property type="match status" value="1"/>
</dbReference>
<gene>
    <name evidence="2" type="ORF">HPK16_08915</name>
</gene>
<dbReference type="AlphaFoldDB" id="A0A7W1YGA4"/>
<dbReference type="EMBL" id="JABJVM010000008">
    <property type="protein sequence ID" value="MBA3926462.1"/>
    <property type="molecule type" value="Genomic_DNA"/>
</dbReference>
<comment type="caution">
    <text evidence="2">The sequence shown here is derived from an EMBL/GenBank/DDBJ whole genome shotgun (WGS) entry which is preliminary data.</text>
</comment>
<keyword evidence="2" id="KW-0560">Oxidoreductase</keyword>
<dbReference type="InterPro" id="IPR028973">
    <property type="entry name" value="PhnB-like"/>
</dbReference>
<keyword evidence="2" id="KW-0223">Dioxygenase</keyword>